<gene>
    <name evidence="5" type="ORF">GMLC_27470</name>
</gene>
<feature type="domain" description="Metalloprotease TldD/E N-terminal" evidence="2">
    <location>
        <begin position="24"/>
        <end position="87"/>
    </location>
</feature>
<dbReference type="Pfam" id="PF19290">
    <property type="entry name" value="PmbA_TldD_2nd"/>
    <property type="match status" value="1"/>
</dbReference>
<name>A0A6V8N9C4_9BACT</name>
<dbReference type="Pfam" id="PF19289">
    <property type="entry name" value="PmbA_TldD_3rd"/>
    <property type="match status" value="1"/>
</dbReference>
<protein>
    <submittedName>
        <fullName evidence="5">Peptidase</fullName>
    </submittedName>
</protein>
<dbReference type="RefSeq" id="WP_183361743.1">
    <property type="nucleotide sequence ID" value="NZ_BLXZ01000005.1"/>
</dbReference>
<dbReference type="PANTHER" id="PTHR43421">
    <property type="entry name" value="METALLOPROTEASE PMBA"/>
    <property type="match status" value="1"/>
</dbReference>
<evidence type="ECO:0000259" key="4">
    <source>
        <dbReference type="Pfam" id="PF19290"/>
    </source>
</evidence>
<accession>A0A6V8N9C4</accession>
<evidence type="ECO:0000313" key="5">
    <source>
        <dbReference type="EMBL" id="GFO69168.1"/>
    </source>
</evidence>
<dbReference type="GO" id="GO:0005829">
    <property type="term" value="C:cytosol"/>
    <property type="evidence" value="ECO:0007669"/>
    <property type="project" value="TreeGrafter"/>
</dbReference>
<dbReference type="InterPro" id="IPR002510">
    <property type="entry name" value="Metalloprtase-TldD/E_N"/>
</dbReference>
<dbReference type="Gene3D" id="3.30.2290.10">
    <property type="entry name" value="PmbA/TldD superfamily"/>
    <property type="match status" value="1"/>
</dbReference>
<dbReference type="Proteomes" id="UP000587586">
    <property type="component" value="Unassembled WGS sequence"/>
</dbReference>
<comment type="similarity">
    <text evidence="1">Belongs to the peptidase U62 family.</text>
</comment>
<comment type="caution">
    <text evidence="5">The sequence shown here is derived from an EMBL/GenBank/DDBJ whole genome shotgun (WGS) entry which is preliminary data.</text>
</comment>
<dbReference type="SUPFAM" id="SSF111283">
    <property type="entry name" value="Putative modulator of DNA gyrase, PmbA/TldD"/>
    <property type="match status" value="1"/>
</dbReference>
<dbReference type="InterPro" id="IPR036059">
    <property type="entry name" value="TldD/PmbA_sf"/>
</dbReference>
<evidence type="ECO:0000256" key="1">
    <source>
        <dbReference type="ARBA" id="ARBA00005836"/>
    </source>
</evidence>
<proteinExistence type="inferred from homology"/>
<keyword evidence="6" id="KW-1185">Reference proteome</keyword>
<evidence type="ECO:0000259" key="3">
    <source>
        <dbReference type="Pfam" id="PF19289"/>
    </source>
</evidence>
<dbReference type="GO" id="GO:0008237">
    <property type="term" value="F:metallopeptidase activity"/>
    <property type="evidence" value="ECO:0007669"/>
    <property type="project" value="InterPro"/>
</dbReference>
<reference evidence="6" key="1">
    <citation type="submission" date="2020-06" db="EMBL/GenBank/DDBJ databases">
        <title>Draft genomic sequecing of Geomonas sp. Red745.</title>
        <authorList>
            <person name="Itoh H."/>
            <person name="Xu Z.X."/>
            <person name="Ushijima N."/>
            <person name="Masuda Y."/>
            <person name="Shiratori Y."/>
            <person name="Senoo K."/>
        </authorList>
    </citation>
    <scope>NUCLEOTIDE SEQUENCE [LARGE SCALE GENOMIC DNA]</scope>
    <source>
        <strain evidence="6">Red745</strain>
    </source>
</reference>
<dbReference type="EMBL" id="BLXZ01000005">
    <property type="protein sequence ID" value="GFO69168.1"/>
    <property type="molecule type" value="Genomic_DNA"/>
</dbReference>
<dbReference type="Pfam" id="PF01523">
    <property type="entry name" value="PmbA_TldD_1st"/>
    <property type="match status" value="1"/>
</dbReference>
<evidence type="ECO:0000313" key="6">
    <source>
        <dbReference type="Proteomes" id="UP000587586"/>
    </source>
</evidence>
<dbReference type="InterPro" id="IPR035068">
    <property type="entry name" value="TldD/PmbA_N"/>
</dbReference>
<dbReference type="InterPro" id="IPR047657">
    <property type="entry name" value="PmbA"/>
</dbReference>
<dbReference type="AlphaFoldDB" id="A0A6V8N9C4"/>
<dbReference type="PANTHER" id="PTHR43421:SF1">
    <property type="entry name" value="METALLOPROTEASE PMBA"/>
    <property type="match status" value="1"/>
</dbReference>
<feature type="domain" description="Metalloprotease TldD/E central" evidence="4">
    <location>
        <begin position="118"/>
        <end position="221"/>
    </location>
</feature>
<dbReference type="GO" id="GO:0006508">
    <property type="term" value="P:proteolysis"/>
    <property type="evidence" value="ECO:0007669"/>
    <property type="project" value="InterPro"/>
</dbReference>
<organism evidence="5 6">
    <name type="scientific">Geomonas limicola</name>
    <dbReference type="NCBI Taxonomy" id="2740186"/>
    <lineage>
        <taxon>Bacteria</taxon>
        <taxon>Pseudomonadati</taxon>
        <taxon>Thermodesulfobacteriota</taxon>
        <taxon>Desulfuromonadia</taxon>
        <taxon>Geobacterales</taxon>
        <taxon>Geobacteraceae</taxon>
        <taxon>Geomonas</taxon>
    </lineage>
</organism>
<dbReference type="InterPro" id="IPR045570">
    <property type="entry name" value="Metalloprtase-TldD/E_cen_dom"/>
</dbReference>
<sequence length="448" mass="46810">MTDLTPYASQVAALLEAKKPDAFEVMLTRSRDLSVEARNGQVDAFRCAEPLGVAVRVKIGPGLGFSFSTSLEKTALERMVEGAVVAATMQTPDPSCVLPAPAPGGYPVLPGLYDPAFAATPDEDKVERALELERRVLAQDSRVKRVRKCSYSESVYQVLIQNSLGIAAQYQGSQLSLSASAVAEADGGAQMGWDYGFSHRFDGVDPELVAAGAAGKAVALLGARSLATMRCPVVLDRHVAAQLLDVLSGSFLGENVHKGKSGLAGRTGERIFSGIVSVRDNGLLENGPGSAPCDGEGVPQQDTPLVTSGVLQGFLYDSYWGSRLGATSTGNSVRGGVKGPPRLAVHNLHLENGTSTPEELRAGIGRGVLITEVLGMHTANAISGDFSVGAAGYYLEGGEPVHPVKGIAIAGNLFELFNNVELVGNDLRFFGTVGSPSLRIGELDVSGS</sequence>
<dbReference type="InterPro" id="IPR045569">
    <property type="entry name" value="Metalloprtase-TldD/E_C"/>
</dbReference>
<feature type="domain" description="Metalloprotease TldD/E C-terminal" evidence="3">
    <location>
        <begin position="228"/>
        <end position="447"/>
    </location>
</feature>
<evidence type="ECO:0000259" key="2">
    <source>
        <dbReference type="Pfam" id="PF01523"/>
    </source>
</evidence>